<dbReference type="Pfam" id="PF13524">
    <property type="entry name" value="Glyco_trans_1_2"/>
    <property type="match status" value="1"/>
</dbReference>
<protein>
    <submittedName>
        <fullName evidence="3">Spore maturation protein CgeB</fullName>
    </submittedName>
</protein>
<organism evidence="2 5">
    <name type="scientific">Myxococcus virescens</name>
    <dbReference type="NCBI Taxonomy" id="83456"/>
    <lineage>
        <taxon>Bacteria</taxon>
        <taxon>Pseudomonadati</taxon>
        <taxon>Myxococcota</taxon>
        <taxon>Myxococcia</taxon>
        <taxon>Myxococcales</taxon>
        <taxon>Cystobacterineae</taxon>
        <taxon>Myxococcaceae</taxon>
        <taxon>Myxococcus</taxon>
    </lineage>
</organism>
<keyword evidence="4" id="KW-1185">Reference proteome</keyword>
<dbReference type="AlphaFoldDB" id="A0A511HLA9"/>
<dbReference type="CDD" id="cd03801">
    <property type="entry name" value="GT4_PimA-like"/>
    <property type="match status" value="1"/>
</dbReference>
<dbReference type="RefSeq" id="WP_090484139.1">
    <property type="nucleotide sequence ID" value="NZ_BJVY01000046.1"/>
</dbReference>
<evidence type="ECO:0000313" key="2">
    <source>
        <dbReference type="EMBL" id="GEL74362.1"/>
    </source>
</evidence>
<sequence>MRIVFFCHSLLSDWNHGNAHFLRGVVTELALRGHDVRVFEPEEAWSLRNLLQEPAGPAMLEEVRRVYPHVRPQRYDLATLDLDRALEGAQLVLVHEWNPPALVRRLGERRQVSDAFRLLFHDTHHRGVSAREEMARFELAHYDGVLAFGGVLQRLYQEQGWARRAWTWHEAADTRVFHPRPVVSPQDDVVWIGNWGDEERTAELHEFLLGPAQALGLKARVHGVRYPDAARAALARAGITYAGWLTNHRVPEAFARARVTVHVPRRPYATSLPGIPTIRPFEALACGIPLVSAPWRDVEGLFTPGSDYLVADTGARMRDHLRALLADADLRRALAEQGRRTVLARHTCAHRVDELLRIHASLVPQATQAGALSRGRVTA</sequence>
<dbReference type="EMBL" id="FNAJ01000001">
    <property type="protein sequence ID" value="SDD22877.1"/>
    <property type="molecule type" value="Genomic_DNA"/>
</dbReference>
<evidence type="ECO:0000313" key="3">
    <source>
        <dbReference type="EMBL" id="SDD22877.1"/>
    </source>
</evidence>
<dbReference type="PANTHER" id="PTHR45947:SF3">
    <property type="entry name" value="SULFOQUINOVOSYL TRANSFERASE SQD2"/>
    <property type="match status" value="1"/>
</dbReference>
<name>A0A511HLA9_9BACT</name>
<dbReference type="SUPFAM" id="SSF53756">
    <property type="entry name" value="UDP-Glycosyltransferase/glycogen phosphorylase"/>
    <property type="match status" value="1"/>
</dbReference>
<gene>
    <name evidence="2" type="ORF">MVI01_61460</name>
    <name evidence="3" type="ORF">SAMN04488504_10128</name>
</gene>
<reference evidence="2 5" key="2">
    <citation type="submission" date="2019-07" db="EMBL/GenBank/DDBJ databases">
        <title>Whole genome shotgun sequence of Myxococcus virescens NBRC 100334.</title>
        <authorList>
            <person name="Hosoyama A."/>
            <person name="Uohara A."/>
            <person name="Ohji S."/>
            <person name="Ichikawa N."/>
        </authorList>
    </citation>
    <scope>NUCLEOTIDE SEQUENCE [LARGE SCALE GENOMIC DNA]</scope>
    <source>
        <strain evidence="2 5">NBRC 100334</strain>
    </source>
</reference>
<dbReference type="Proteomes" id="UP000198717">
    <property type="component" value="Unassembled WGS sequence"/>
</dbReference>
<dbReference type="EMBL" id="BJVY01000046">
    <property type="protein sequence ID" value="GEL74362.1"/>
    <property type="molecule type" value="Genomic_DNA"/>
</dbReference>
<accession>A0A511HLA9</accession>
<dbReference type="InterPro" id="IPR050194">
    <property type="entry name" value="Glycosyltransferase_grp1"/>
</dbReference>
<feature type="domain" description="Spore protein YkvP/CgeB glycosyl transferase-like" evidence="1">
    <location>
        <begin position="206"/>
        <end position="356"/>
    </location>
</feature>
<comment type="caution">
    <text evidence="2">The sequence shown here is derived from an EMBL/GenBank/DDBJ whole genome shotgun (WGS) entry which is preliminary data.</text>
</comment>
<dbReference type="GO" id="GO:0016757">
    <property type="term" value="F:glycosyltransferase activity"/>
    <property type="evidence" value="ECO:0007669"/>
    <property type="project" value="TreeGrafter"/>
</dbReference>
<dbReference type="PANTHER" id="PTHR45947">
    <property type="entry name" value="SULFOQUINOVOSYL TRANSFERASE SQD2"/>
    <property type="match status" value="1"/>
</dbReference>
<dbReference type="Gene3D" id="3.40.50.2000">
    <property type="entry name" value="Glycogen Phosphorylase B"/>
    <property type="match status" value="2"/>
</dbReference>
<evidence type="ECO:0000259" key="1">
    <source>
        <dbReference type="Pfam" id="PF13524"/>
    </source>
</evidence>
<reference evidence="3 4" key="1">
    <citation type="submission" date="2016-10" db="EMBL/GenBank/DDBJ databases">
        <authorList>
            <person name="Varghese N."/>
            <person name="Submissions S."/>
        </authorList>
    </citation>
    <scope>NUCLEOTIDE SEQUENCE [LARGE SCALE GENOMIC DNA]</scope>
    <source>
        <strain evidence="3 4">DSM 2260</strain>
    </source>
</reference>
<proteinExistence type="predicted"/>
<dbReference type="InterPro" id="IPR055259">
    <property type="entry name" value="YkvP/CgeB_Glyco_trans-like"/>
</dbReference>
<dbReference type="Proteomes" id="UP000321224">
    <property type="component" value="Unassembled WGS sequence"/>
</dbReference>
<evidence type="ECO:0000313" key="4">
    <source>
        <dbReference type="Proteomes" id="UP000198717"/>
    </source>
</evidence>
<evidence type="ECO:0000313" key="5">
    <source>
        <dbReference type="Proteomes" id="UP000321224"/>
    </source>
</evidence>